<feature type="region of interest" description="Disordered" evidence="3">
    <location>
        <begin position="251"/>
        <end position="270"/>
    </location>
</feature>
<dbReference type="InterPro" id="IPR032675">
    <property type="entry name" value="LRR_dom_sf"/>
</dbReference>
<dbReference type="SUPFAM" id="SSF52075">
    <property type="entry name" value="Outer arm dynein light chain 1"/>
    <property type="match status" value="1"/>
</dbReference>
<evidence type="ECO:0000313" key="4">
    <source>
        <dbReference type="EMBL" id="CAD6202438.1"/>
    </source>
</evidence>
<gene>
    <name evidence="4" type="ORF">NCGR_LOCUS727</name>
</gene>
<evidence type="ECO:0000256" key="1">
    <source>
        <dbReference type="ARBA" id="ARBA00022614"/>
    </source>
</evidence>
<name>A0A811M6W4_9POAL</name>
<dbReference type="InterPro" id="IPR001611">
    <property type="entry name" value="Leu-rich_rpt"/>
</dbReference>
<feature type="compositionally biased region" description="Low complexity" evidence="3">
    <location>
        <begin position="23"/>
        <end position="33"/>
    </location>
</feature>
<dbReference type="FunFam" id="3.80.10.10:FF:000200">
    <property type="entry name" value="Outer arm dynein light chain 1 protein"/>
    <property type="match status" value="1"/>
</dbReference>
<dbReference type="Gene3D" id="3.80.10.10">
    <property type="entry name" value="Ribonuclease Inhibitor"/>
    <property type="match status" value="1"/>
</dbReference>
<evidence type="ECO:0000256" key="3">
    <source>
        <dbReference type="SAM" id="MobiDB-lite"/>
    </source>
</evidence>
<sequence>MGKMNCFSGLLSGKRKASKGKNKGAYAKKASGNDCPKVKPVEFMDMADTVVDDDLSRRGDSSVPASACYSRFVVHAAAELARHASGEDGDKAAVVKRDSSAGDDLVAGVGSSGHSSDGIGNNDAKSNEPDDGEPSSLGRMSPTASPKLMRSCSNIETTRSVPAGSDLPAKSRSYNDLKTLPPGRSTAARSGAVDASPTASFRTSCSADRVMLKKRSSRHVLPSRSRKLWWQMFLWSHRNLHRPSASAAMTTMLPSPGEEEEEGGTAHQHDGYTSDTLGAVTADAKNKGVAVEADPIPSQWVAFSAEASPLDRVSEWVNSLGSGSFHAVDEDDVTGHGGDGDGASRPRCSEIVELSTTTAGGKRHPQAKRRAADEAAQASGIVQTLNTFSSVAHIAGMGLKAVPTIAAFSTLRAVNLSGNMIVQISAGSLPKGLHSLDLSRNKIAIIDGLRELTRLRVLNLSYNRISRIGHGLSSCTAIRELYLAGNKISDVEGLHRLLKLAVLDVSFNKITTAKSLGQLVANYGSLRAINLLGNPVQANTGDDALRKAVSGLLPRIEYLNKQAVKPQRAREVAKDSVAQAALGNAGWNSRRRLTRRLSQSPGSSGKGRGRDGNGNGSRRGSRSRSVTRPQSSSLPRR</sequence>
<organism evidence="4 5">
    <name type="scientific">Miscanthus lutarioriparius</name>
    <dbReference type="NCBI Taxonomy" id="422564"/>
    <lineage>
        <taxon>Eukaryota</taxon>
        <taxon>Viridiplantae</taxon>
        <taxon>Streptophyta</taxon>
        <taxon>Embryophyta</taxon>
        <taxon>Tracheophyta</taxon>
        <taxon>Spermatophyta</taxon>
        <taxon>Magnoliopsida</taxon>
        <taxon>Liliopsida</taxon>
        <taxon>Poales</taxon>
        <taxon>Poaceae</taxon>
        <taxon>PACMAD clade</taxon>
        <taxon>Panicoideae</taxon>
        <taxon>Andropogonodae</taxon>
        <taxon>Andropogoneae</taxon>
        <taxon>Saccharinae</taxon>
        <taxon>Miscanthus</taxon>
    </lineage>
</organism>
<keyword evidence="1" id="KW-0433">Leucine-rich repeat</keyword>
<evidence type="ECO:0000256" key="2">
    <source>
        <dbReference type="ARBA" id="ARBA00022737"/>
    </source>
</evidence>
<feature type="region of interest" description="Disordered" evidence="3">
    <location>
        <begin position="82"/>
        <end position="199"/>
    </location>
</feature>
<dbReference type="PANTHER" id="PTHR15454">
    <property type="entry name" value="NISCHARIN RELATED"/>
    <property type="match status" value="1"/>
</dbReference>
<comment type="caution">
    <text evidence="4">The sequence shown here is derived from an EMBL/GenBank/DDBJ whole genome shotgun (WGS) entry which is preliminary data.</text>
</comment>
<protein>
    <recommendedName>
        <fullName evidence="6">Outer arm dynein light chain 1 protein</fullName>
    </recommendedName>
</protein>
<dbReference type="Proteomes" id="UP000604825">
    <property type="component" value="Unassembled WGS sequence"/>
</dbReference>
<feature type="compositionally biased region" description="Basic residues" evidence="3">
    <location>
        <begin position="13"/>
        <end position="22"/>
    </location>
</feature>
<dbReference type="FunFam" id="3.80.10.10:FF:000505">
    <property type="entry name" value="Outer arm dynein light chain 1 protein"/>
    <property type="match status" value="1"/>
</dbReference>
<feature type="compositionally biased region" description="Polar residues" evidence="3">
    <location>
        <begin position="151"/>
        <end position="160"/>
    </location>
</feature>
<dbReference type="PROSITE" id="PS51450">
    <property type="entry name" value="LRR"/>
    <property type="match status" value="3"/>
</dbReference>
<evidence type="ECO:0008006" key="6">
    <source>
        <dbReference type="Google" id="ProtNLM"/>
    </source>
</evidence>
<dbReference type="InterPro" id="IPR025875">
    <property type="entry name" value="Leu-rich_rpt_4"/>
</dbReference>
<feature type="compositionally biased region" description="Polar residues" evidence="3">
    <location>
        <begin position="626"/>
        <end position="637"/>
    </location>
</feature>
<reference evidence="4" key="1">
    <citation type="submission" date="2020-10" db="EMBL/GenBank/DDBJ databases">
        <authorList>
            <person name="Han B."/>
            <person name="Lu T."/>
            <person name="Zhao Q."/>
            <person name="Huang X."/>
            <person name="Zhao Y."/>
        </authorList>
    </citation>
    <scope>NUCLEOTIDE SEQUENCE</scope>
</reference>
<accession>A0A811M6W4</accession>
<keyword evidence="5" id="KW-1185">Reference proteome</keyword>
<dbReference type="InterPro" id="IPR003591">
    <property type="entry name" value="Leu-rich_rpt_typical-subtyp"/>
</dbReference>
<feature type="region of interest" description="Disordered" evidence="3">
    <location>
        <begin position="327"/>
        <end position="346"/>
    </location>
</feature>
<dbReference type="SMART" id="SM00369">
    <property type="entry name" value="LRR_TYP"/>
    <property type="match status" value="3"/>
</dbReference>
<proteinExistence type="predicted"/>
<dbReference type="PANTHER" id="PTHR15454:SF37">
    <property type="entry name" value="OUTER ARM DYNEIN LIGHT CHAIN 1 PROTEIN"/>
    <property type="match status" value="1"/>
</dbReference>
<dbReference type="AlphaFoldDB" id="A0A811M6W4"/>
<dbReference type="GO" id="GO:0005737">
    <property type="term" value="C:cytoplasm"/>
    <property type="evidence" value="ECO:0007669"/>
    <property type="project" value="TreeGrafter"/>
</dbReference>
<dbReference type="Pfam" id="PF12799">
    <property type="entry name" value="LRR_4"/>
    <property type="match status" value="1"/>
</dbReference>
<keyword evidence="2" id="KW-0677">Repeat</keyword>
<dbReference type="SMART" id="SM00365">
    <property type="entry name" value="LRR_SD22"/>
    <property type="match status" value="4"/>
</dbReference>
<feature type="region of interest" description="Disordered" evidence="3">
    <location>
        <begin position="13"/>
        <end position="38"/>
    </location>
</feature>
<evidence type="ECO:0000313" key="5">
    <source>
        <dbReference type="Proteomes" id="UP000604825"/>
    </source>
</evidence>
<dbReference type="OrthoDB" id="1904536at2759"/>
<feature type="compositionally biased region" description="Basic and acidic residues" evidence="3">
    <location>
        <begin position="82"/>
        <end position="100"/>
    </location>
</feature>
<dbReference type="EMBL" id="CAJGYO010000001">
    <property type="protein sequence ID" value="CAD6202438.1"/>
    <property type="molecule type" value="Genomic_DNA"/>
</dbReference>
<feature type="region of interest" description="Disordered" evidence="3">
    <location>
        <begin position="588"/>
        <end position="637"/>
    </location>
</feature>